<proteinExistence type="predicted"/>
<evidence type="ECO:0000256" key="1">
    <source>
        <dbReference type="ARBA" id="ARBA00022722"/>
    </source>
</evidence>
<dbReference type="Pfam" id="PF01850">
    <property type="entry name" value="PIN"/>
    <property type="match status" value="1"/>
</dbReference>
<name>A0ABN1XU29_9PSEU</name>
<dbReference type="CDD" id="cd18682">
    <property type="entry name" value="PIN_VapC-like"/>
    <property type="match status" value="1"/>
</dbReference>
<evidence type="ECO:0000259" key="5">
    <source>
        <dbReference type="Pfam" id="PF01850"/>
    </source>
</evidence>
<sequence length="142" mass="14680">MTGAENTAEDTAVPDGGPSVLDASAVLAWLRAEPGAQVVDEHLTGAVLCAVNLAEVHQKLAQHGVDADRAIARLRTLGIRIEPLDAGDATAAAKLWPTTRAARLSLGDRCCLALAARLGGPAITADQAWTALDLDITVIAIR</sequence>
<keyword evidence="3" id="KW-0378">Hydrolase</keyword>
<keyword evidence="4" id="KW-0460">Magnesium</keyword>
<dbReference type="Proteomes" id="UP001501414">
    <property type="component" value="Unassembled WGS sequence"/>
</dbReference>
<evidence type="ECO:0000256" key="4">
    <source>
        <dbReference type="ARBA" id="ARBA00022842"/>
    </source>
</evidence>
<dbReference type="Gene3D" id="3.40.50.1010">
    <property type="entry name" value="5'-nuclease"/>
    <property type="match status" value="1"/>
</dbReference>
<keyword evidence="2" id="KW-0479">Metal-binding</keyword>
<reference evidence="6 7" key="1">
    <citation type="journal article" date="2019" name="Int. J. Syst. Evol. Microbiol.">
        <title>The Global Catalogue of Microorganisms (GCM) 10K type strain sequencing project: providing services to taxonomists for standard genome sequencing and annotation.</title>
        <authorList>
            <consortium name="The Broad Institute Genomics Platform"/>
            <consortium name="The Broad Institute Genome Sequencing Center for Infectious Disease"/>
            <person name="Wu L."/>
            <person name="Ma J."/>
        </authorList>
    </citation>
    <scope>NUCLEOTIDE SEQUENCE [LARGE SCALE GENOMIC DNA]</scope>
    <source>
        <strain evidence="6 7">JCM 11896</strain>
    </source>
</reference>
<feature type="domain" description="PIN" evidence="5">
    <location>
        <begin position="20"/>
        <end position="130"/>
    </location>
</feature>
<comment type="caution">
    <text evidence="6">The sequence shown here is derived from an EMBL/GenBank/DDBJ whole genome shotgun (WGS) entry which is preliminary data.</text>
</comment>
<evidence type="ECO:0000313" key="6">
    <source>
        <dbReference type="EMBL" id="GAA1388403.1"/>
    </source>
</evidence>
<protein>
    <submittedName>
        <fullName evidence="6">PIN domain-containing protein</fullName>
    </submittedName>
</protein>
<keyword evidence="7" id="KW-1185">Reference proteome</keyword>
<dbReference type="EMBL" id="BAAAJK010000008">
    <property type="protein sequence ID" value="GAA1388403.1"/>
    <property type="molecule type" value="Genomic_DNA"/>
</dbReference>
<evidence type="ECO:0000313" key="7">
    <source>
        <dbReference type="Proteomes" id="UP001501414"/>
    </source>
</evidence>
<keyword evidence="1" id="KW-0540">Nuclease</keyword>
<dbReference type="InterPro" id="IPR029060">
    <property type="entry name" value="PIN-like_dom_sf"/>
</dbReference>
<dbReference type="InterPro" id="IPR002716">
    <property type="entry name" value="PIN_dom"/>
</dbReference>
<gene>
    <name evidence="6" type="ORF">GCM10009613_25660</name>
</gene>
<dbReference type="SUPFAM" id="SSF88723">
    <property type="entry name" value="PIN domain-like"/>
    <property type="match status" value="1"/>
</dbReference>
<dbReference type="RefSeq" id="WP_344021875.1">
    <property type="nucleotide sequence ID" value="NZ_BAAAJK010000008.1"/>
</dbReference>
<accession>A0ABN1XU29</accession>
<organism evidence="6 7">
    <name type="scientific">Pseudonocardia kongjuensis</name>
    <dbReference type="NCBI Taxonomy" id="102227"/>
    <lineage>
        <taxon>Bacteria</taxon>
        <taxon>Bacillati</taxon>
        <taxon>Actinomycetota</taxon>
        <taxon>Actinomycetes</taxon>
        <taxon>Pseudonocardiales</taxon>
        <taxon>Pseudonocardiaceae</taxon>
        <taxon>Pseudonocardia</taxon>
    </lineage>
</organism>
<evidence type="ECO:0000256" key="2">
    <source>
        <dbReference type="ARBA" id="ARBA00022723"/>
    </source>
</evidence>
<evidence type="ECO:0000256" key="3">
    <source>
        <dbReference type="ARBA" id="ARBA00022801"/>
    </source>
</evidence>